<feature type="compositionally biased region" description="Basic and acidic residues" evidence="6">
    <location>
        <begin position="552"/>
        <end position="580"/>
    </location>
</feature>
<evidence type="ECO:0000256" key="3">
    <source>
        <dbReference type="ARBA" id="ARBA00022692"/>
    </source>
</evidence>
<dbReference type="Proteomes" id="UP001208570">
    <property type="component" value="Unassembled WGS sequence"/>
</dbReference>
<feature type="region of interest" description="Disordered" evidence="6">
    <location>
        <begin position="485"/>
        <end position="513"/>
    </location>
</feature>
<comment type="caution">
    <text evidence="8">The sequence shown here is derived from an EMBL/GenBank/DDBJ whole genome shotgun (WGS) entry which is preliminary data.</text>
</comment>
<proteinExistence type="inferred from homology"/>
<feature type="transmembrane region" description="Helical" evidence="7">
    <location>
        <begin position="243"/>
        <end position="262"/>
    </location>
</feature>
<evidence type="ECO:0000256" key="2">
    <source>
        <dbReference type="ARBA" id="ARBA00006665"/>
    </source>
</evidence>
<accession>A0AAD9K2B8</accession>
<organism evidence="8 9">
    <name type="scientific">Paralvinella palmiformis</name>
    <dbReference type="NCBI Taxonomy" id="53620"/>
    <lineage>
        <taxon>Eukaryota</taxon>
        <taxon>Metazoa</taxon>
        <taxon>Spiralia</taxon>
        <taxon>Lophotrochozoa</taxon>
        <taxon>Annelida</taxon>
        <taxon>Polychaeta</taxon>
        <taxon>Sedentaria</taxon>
        <taxon>Canalipalpata</taxon>
        <taxon>Terebellida</taxon>
        <taxon>Terebelliformia</taxon>
        <taxon>Alvinellidae</taxon>
        <taxon>Paralvinella</taxon>
    </lineage>
</organism>
<name>A0AAD9K2B8_9ANNE</name>
<feature type="compositionally biased region" description="Polar residues" evidence="6">
    <location>
        <begin position="528"/>
        <end position="546"/>
    </location>
</feature>
<reference evidence="8" key="1">
    <citation type="journal article" date="2023" name="Mol. Biol. Evol.">
        <title>Third-Generation Sequencing Reveals the Adaptive Role of the Epigenome in Three Deep-Sea Polychaetes.</title>
        <authorList>
            <person name="Perez M."/>
            <person name="Aroh O."/>
            <person name="Sun Y."/>
            <person name="Lan Y."/>
            <person name="Juniper S.K."/>
            <person name="Young C.R."/>
            <person name="Angers B."/>
            <person name="Qian P.Y."/>
        </authorList>
    </citation>
    <scope>NUCLEOTIDE SEQUENCE</scope>
    <source>
        <strain evidence="8">P08H-3</strain>
    </source>
</reference>
<protein>
    <recommendedName>
        <fullName evidence="10">Serine incorporator 5</fullName>
    </recommendedName>
</protein>
<comment type="subcellular location">
    <subcellularLocation>
        <location evidence="1">Membrane</location>
        <topology evidence="1">Multi-pass membrane protein</topology>
    </subcellularLocation>
</comment>
<evidence type="ECO:0000256" key="4">
    <source>
        <dbReference type="ARBA" id="ARBA00022989"/>
    </source>
</evidence>
<evidence type="ECO:0000256" key="7">
    <source>
        <dbReference type="SAM" id="Phobius"/>
    </source>
</evidence>
<evidence type="ECO:0000313" key="9">
    <source>
        <dbReference type="Proteomes" id="UP001208570"/>
    </source>
</evidence>
<feature type="transmembrane region" description="Helical" evidence="7">
    <location>
        <begin position="451"/>
        <end position="471"/>
    </location>
</feature>
<dbReference type="Pfam" id="PF03348">
    <property type="entry name" value="Serinc"/>
    <property type="match status" value="1"/>
</dbReference>
<dbReference type="PANTHER" id="PTHR10383:SF9">
    <property type="entry name" value="SERINE INCORPORATOR, ISOFORM F"/>
    <property type="match status" value="1"/>
</dbReference>
<feature type="transmembrane region" description="Helical" evidence="7">
    <location>
        <begin position="213"/>
        <end position="231"/>
    </location>
</feature>
<evidence type="ECO:0000256" key="1">
    <source>
        <dbReference type="ARBA" id="ARBA00004141"/>
    </source>
</evidence>
<feature type="region of interest" description="Disordered" evidence="6">
    <location>
        <begin position="527"/>
        <end position="592"/>
    </location>
</feature>
<keyword evidence="9" id="KW-1185">Reference proteome</keyword>
<keyword evidence="3 7" id="KW-0812">Transmembrane</keyword>
<keyword evidence="4 7" id="KW-1133">Transmembrane helix</keyword>
<feature type="transmembrane region" description="Helical" evidence="7">
    <location>
        <begin position="339"/>
        <end position="357"/>
    </location>
</feature>
<keyword evidence="5 7" id="KW-0472">Membrane</keyword>
<feature type="transmembrane region" description="Helical" evidence="7">
    <location>
        <begin position="20"/>
        <end position="36"/>
    </location>
</feature>
<sequence>MTKEQGISAIKESTSTRLMYSLYLILATLVCCAMQVPQLQRLMAEHIPGYNETCVLLNVGPNCDNIMGYRAVYRMCFTMVMFHLPLFVFTLCIATSVGCRAALHNGFWLFKLILLVGICIGSFYIPKAEKFILAWMYVGMVGGFLFIILQMVVLVDFTHRWNRRWTRNAKNGSVCWKVALIMCSSVFLLISMVGAAVLFMYYTRADGCTENKIFIGVNSGLCVLISIISVMPCTKSFNKNADILQASVISVYVMFLTWTAIISEPAKVVGDPIHFKKMVSNPENSDTEFDSHYTNSDGVPYGLFSSGTDKQEESDPVVSNMVQMIYCEPYIFHGSGDMLSAYIGVVIMLGMALYSSVRTSQESRAFGIAAGHIEHHACCGCCCLRQDELPPRITPGGQPVERNEREGVVYSYSFFHLVYALAALYIMMQLTMWYRPEESELSMLGRNWPSVWVKMASSWVCVFVYVVTIFIPRCLPGQDFSTLARPRKTHRSDHEMDVDGTTEPFAGPSSPLAKQIVLDSPNKKLKGSVQSVSEEFQPTERSPTPQRHNKGSRGDLDMMQSREDVRGSKSHLKSKEDLRGSRVSIRGLEKKM</sequence>
<evidence type="ECO:0008006" key="10">
    <source>
        <dbReference type="Google" id="ProtNLM"/>
    </source>
</evidence>
<gene>
    <name evidence="8" type="ORF">LSH36_79g09047</name>
</gene>
<dbReference type="EMBL" id="JAODUP010000079">
    <property type="protein sequence ID" value="KAK2163469.1"/>
    <property type="molecule type" value="Genomic_DNA"/>
</dbReference>
<evidence type="ECO:0000256" key="5">
    <source>
        <dbReference type="ARBA" id="ARBA00023136"/>
    </source>
</evidence>
<feature type="transmembrane region" description="Helical" evidence="7">
    <location>
        <begin position="178"/>
        <end position="201"/>
    </location>
</feature>
<dbReference type="PANTHER" id="PTHR10383">
    <property type="entry name" value="SERINE INCORPORATOR"/>
    <property type="match status" value="1"/>
</dbReference>
<comment type="similarity">
    <text evidence="2">Belongs to the TDE1 family.</text>
</comment>
<dbReference type="AlphaFoldDB" id="A0AAD9K2B8"/>
<evidence type="ECO:0000256" key="6">
    <source>
        <dbReference type="SAM" id="MobiDB-lite"/>
    </source>
</evidence>
<feature type="transmembrane region" description="Helical" evidence="7">
    <location>
        <begin position="409"/>
        <end position="431"/>
    </location>
</feature>
<dbReference type="InterPro" id="IPR005016">
    <property type="entry name" value="TDE1/TMS"/>
</dbReference>
<evidence type="ECO:0000313" key="8">
    <source>
        <dbReference type="EMBL" id="KAK2163469.1"/>
    </source>
</evidence>
<dbReference type="GO" id="GO:0016020">
    <property type="term" value="C:membrane"/>
    <property type="evidence" value="ECO:0007669"/>
    <property type="project" value="UniProtKB-SubCell"/>
</dbReference>
<feature type="transmembrane region" description="Helical" evidence="7">
    <location>
        <begin position="71"/>
        <end position="94"/>
    </location>
</feature>
<feature type="transmembrane region" description="Helical" evidence="7">
    <location>
        <begin position="106"/>
        <end position="125"/>
    </location>
</feature>
<feature type="transmembrane region" description="Helical" evidence="7">
    <location>
        <begin position="131"/>
        <end position="157"/>
    </location>
</feature>